<organism evidence="1">
    <name type="scientific">viral metagenome</name>
    <dbReference type="NCBI Taxonomy" id="1070528"/>
    <lineage>
        <taxon>unclassified sequences</taxon>
        <taxon>metagenomes</taxon>
        <taxon>organismal metagenomes</taxon>
    </lineage>
</organism>
<name>A0A6C0BF77_9ZZZZ</name>
<accession>A0A6C0BF77</accession>
<dbReference type="EMBL" id="MN739154">
    <property type="protein sequence ID" value="QHS90965.1"/>
    <property type="molecule type" value="Genomic_DNA"/>
</dbReference>
<dbReference type="AlphaFoldDB" id="A0A6C0BF77"/>
<reference evidence="1" key="1">
    <citation type="journal article" date="2020" name="Nature">
        <title>Giant virus diversity and host interactions through global metagenomics.</title>
        <authorList>
            <person name="Schulz F."/>
            <person name="Roux S."/>
            <person name="Paez-Espino D."/>
            <person name="Jungbluth S."/>
            <person name="Walsh D.A."/>
            <person name="Denef V.J."/>
            <person name="McMahon K.D."/>
            <person name="Konstantinidis K.T."/>
            <person name="Eloe-Fadrosh E.A."/>
            <person name="Kyrpides N.C."/>
            <person name="Woyke T."/>
        </authorList>
    </citation>
    <scope>NUCLEOTIDE SEQUENCE</scope>
    <source>
        <strain evidence="1">GVMAG-M-3300013004-44</strain>
    </source>
</reference>
<evidence type="ECO:0000313" key="1">
    <source>
        <dbReference type="EMBL" id="QHS90965.1"/>
    </source>
</evidence>
<protein>
    <submittedName>
        <fullName evidence="1">Uncharacterized protein</fullName>
    </submittedName>
</protein>
<proteinExistence type="predicted"/>
<sequence>MIEYLALDLSQIEPSEVAASINRTISYSVCYENHSILTKPLDLVTVADFLVGIKIVSDVLADPITVRLTVSDIELCQWKMEPQRIYLLGSSLRITETDHICTHGLLPLLSCGSPIRIHASTPIDIQCMYMTSYSLYVRHLFRRRPIHIVIEKEEGPVTYHIGRETIVPMKSSPLPLV</sequence>